<dbReference type="PANTHER" id="PTHR47723:SF19">
    <property type="entry name" value="POLYNUCLEOTIDYL TRANSFERASE, RIBONUCLEASE H-LIKE SUPERFAMILY PROTEIN"/>
    <property type="match status" value="1"/>
</dbReference>
<protein>
    <submittedName>
        <fullName evidence="2">Ribonuclease HI family protein</fullName>
    </submittedName>
</protein>
<dbReference type="Pfam" id="PF13456">
    <property type="entry name" value="RVT_3"/>
    <property type="match status" value="1"/>
</dbReference>
<evidence type="ECO:0000313" key="3">
    <source>
        <dbReference type="Proteomes" id="UP000724148"/>
    </source>
</evidence>
<dbReference type="CDD" id="cd09279">
    <property type="entry name" value="RNase_HI_like"/>
    <property type="match status" value="1"/>
</dbReference>
<accession>A0A931WPI2</accession>
<dbReference type="GO" id="GO:0003676">
    <property type="term" value="F:nucleic acid binding"/>
    <property type="evidence" value="ECO:0007669"/>
    <property type="project" value="InterPro"/>
</dbReference>
<dbReference type="PANTHER" id="PTHR47723">
    <property type="entry name" value="OS05G0353850 PROTEIN"/>
    <property type="match status" value="1"/>
</dbReference>
<feature type="domain" description="RNase H type-1" evidence="1">
    <location>
        <begin position="5"/>
        <end position="142"/>
    </location>
</feature>
<dbReference type="Proteomes" id="UP000724148">
    <property type="component" value="Unassembled WGS sequence"/>
</dbReference>
<evidence type="ECO:0000313" key="2">
    <source>
        <dbReference type="EMBL" id="MBI2097000.1"/>
    </source>
</evidence>
<dbReference type="InterPro" id="IPR053151">
    <property type="entry name" value="RNase_H-like"/>
</dbReference>
<name>A0A931WPI2_9BACT</name>
<dbReference type="InterPro" id="IPR002156">
    <property type="entry name" value="RNaseH_domain"/>
</dbReference>
<dbReference type="GO" id="GO:0004523">
    <property type="term" value="F:RNA-DNA hybrid ribonuclease activity"/>
    <property type="evidence" value="ECO:0007669"/>
    <property type="project" value="InterPro"/>
</dbReference>
<dbReference type="InterPro" id="IPR012337">
    <property type="entry name" value="RNaseH-like_sf"/>
</dbReference>
<organism evidence="2 3">
    <name type="scientific">Candidatus Sungiibacteriota bacterium</name>
    <dbReference type="NCBI Taxonomy" id="2750080"/>
    <lineage>
        <taxon>Bacteria</taxon>
        <taxon>Candidatus Sungiibacteriota</taxon>
    </lineage>
</organism>
<evidence type="ECO:0000259" key="1">
    <source>
        <dbReference type="PROSITE" id="PS50879"/>
    </source>
</evidence>
<dbReference type="AlphaFoldDB" id="A0A931WPI2"/>
<dbReference type="PROSITE" id="PS50879">
    <property type="entry name" value="RNASE_H_1"/>
    <property type="match status" value="1"/>
</dbReference>
<comment type="caution">
    <text evidence="2">The sequence shown here is derived from an EMBL/GenBank/DDBJ whole genome shotgun (WGS) entry which is preliminary data.</text>
</comment>
<dbReference type="SUPFAM" id="SSF53098">
    <property type="entry name" value="Ribonuclease H-like"/>
    <property type="match status" value="1"/>
</dbReference>
<dbReference type="InterPro" id="IPR036397">
    <property type="entry name" value="RNaseH_sf"/>
</dbReference>
<reference evidence="2" key="1">
    <citation type="submission" date="2020-07" db="EMBL/GenBank/DDBJ databases">
        <title>Huge and variable diversity of episymbiotic CPR bacteria and DPANN archaea in groundwater ecosystems.</title>
        <authorList>
            <person name="He C.Y."/>
            <person name="Keren R."/>
            <person name="Whittaker M."/>
            <person name="Farag I.F."/>
            <person name="Doudna J."/>
            <person name="Cate J.H.D."/>
            <person name="Banfield J.F."/>
        </authorList>
    </citation>
    <scope>NUCLEOTIDE SEQUENCE</scope>
    <source>
        <strain evidence="2">NC_groundwater_193_Ag_S-0.1um_51_7</strain>
    </source>
</reference>
<gene>
    <name evidence="2" type="ORF">HYT40_02515</name>
</gene>
<dbReference type="EMBL" id="JACOZA010000071">
    <property type="protein sequence ID" value="MBI2097000.1"/>
    <property type="molecule type" value="Genomic_DNA"/>
</dbReference>
<proteinExistence type="predicted"/>
<dbReference type="Gene3D" id="3.30.420.10">
    <property type="entry name" value="Ribonuclease H-like superfamily/Ribonuclease H"/>
    <property type="match status" value="1"/>
</dbReference>
<sequence>MKEKIAHHIVVYTDGGSRGNPGPAAIGVVITDAQGNHIKSYGETIGTKTNNEAEYQAVIFALKKIKALAGKEKTREMSVEVRADSELLVRQLNHEYKIESETVVPLFIQIWNLTLDYKSVSFRHVPRDKNREADRMVNRALDNQSAKLF</sequence>